<keyword evidence="9" id="KW-1185">Reference proteome</keyword>
<dbReference type="STRING" id="688246.Premu_0930"/>
<dbReference type="SUPFAM" id="SSF75005">
    <property type="entry name" value="Arabinanase/levansucrase/invertase"/>
    <property type="match status" value="2"/>
</dbReference>
<dbReference type="RefSeq" id="WP_007573472.1">
    <property type="nucleotide sequence ID" value="NZ_BPTS01000001.1"/>
</dbReference>
<dbReference type="CDD" id="cd18616">
    <property type="entry name" value="GH43_ABN-like"/>
    <property type="match status" value="1"/>
</dbReference>
<dbReference type="CDD" id="cd08991">
    <property type="entry name" value="GH43_HoAraf43-like"/>
    <property type="match status" value="1"/>
</dbReference>
<dbReference type="EMBL" id="GL945017">
    <property type="protein sequence ID" value="EGN56383.1"/>
    <property type="molecule type" value="Genomic_DNA"/>
</dbReference>
<dbReference type="Pfam" id="PF04616">
    <property type="entry name" value="Glyco_hydro_43"/>
    <property type="match status" value="2"/>
</dbReference>
<comment type="similarity">
    <text evidence="2">Belongs to the glycosyl hydrolase 43 family.</text>
</comment>
<evidence type="ECO:0000256" key="7">
    <source>
        <dbReference type="SAM" id="SignalP"/>
    </source>
</evidence>
<feature type="signal peptide" evidence="7">
    <location>
        <begin position="1"/>
        <end position="22"/>
    </location>
</feature>
<dbReference type="OrthoDB" id="9801455at2"/>
<dbReference type="GO" id="GO:0005975">
    <property type="term" value="P:carbohydrate metabolic process"/>
    <property type="evidence" value="ECO:0007669"/>
    <property type="project" value="InterPro"/>
</dbReference>
<dbReference type="PROSITE" id="PS51257">
    <property type="entry name" value="PROKAR_LIPOPROTEIN"/>
    <property type="match status" value="1"/>
</dbReference>
<dbReference type="AlphaFoldDB" id="F8N7F6"/>
<name>F8N7F6_9BACT</name>
<accession>F8N7F6</accession>
<dbReference type="eggNOG" id="COG3507">
    <property type="taxonomic scope" value="Bacteria"/>
</dbReference>
<dbReference type="PANTHER" id="PTHR43301">
    <property type="entry name" value="ARABINAN ENDO-1,5-ALPHA-L-ARABINOSIDASE"/>
    <property type="match status" value="1"/>
</dbReference>
<dbReference type="Gene3D" id="2.115.10.20">
    <property type="entry name" value="Glycosyl hydrolase domain, family 43"/>
    <property type="match status" value="2"/>
</dbReference>
<feature type="site" description="Important for catalytic activity, responsible for pKa modulation of the active site Glu and correct orientation of both the proton donor and substrate" evidence="6">
    <location>
        <position position="162"/>
    </location>
</feature>
<evidence type="ECO:0000256" key="2">
    <source>
        <dbReference type="ARBA" id="ARBA00009865"/>
    </source>
</evidence>
<evidence type="ECO:0000313" key="9">
    <source>
        <dbReference type="Proteomes" id="UP000002772"/>
    </source>
</evidence>
<organism evidence="8 9">
    <name type="scientific">Hallella multisaccharivorax DSM 17128</name>
    <dbReference type="NCBI Taxonomy" id="688246"/>
    <lineage>
        <taxon>Bacteria</taxon>
        <taxon>Pseudomonadati</taxon>
        <taxon>Bacteroidota</taxon>
        <taxon>Bacteroidia</taxon>
        <taxon>Bacteroidales</taxon>
        <taxon>Prevotellaceae</taxon>
        <taxon>Hallella</taxon>
    </lineage>
</organism>
<dbReference type="PANTHER" id="PTHR43301:SF3">
    <property type="entry name" value="ARABINAN ENDO-1,5-ALPHA-L-ARABINOSIDASE A-RELATED"/>
    <property type="match status" value="1"/>
</dbReference>
<evidence type="ECO:0000256" key="1">
    <source>
        <dbReference type="ARBA" id="ARBA00004834"/>
    </source>
</evidence>
<reference evidence="9" key="1">
    <citation type="journal article" date="2011" name="Stand. Genomic Sci.">
        <title>Non-contiguous finished genome sequence of the opportunistic oral pathogen Prevotella multisaccharivorax type strain (PPPA20).</title>
        <authorList>
            <person name="Pati A."/>
            <person name="Gronow S."/>
            <person name="Lu M."/>
            <person name="Lapidus A."/>
            <person name="Nolan M."/>
            <person name="Lucas S."/>
            <person name="Hammon N."/>
            <person name="Deshpande S."/>
            <person name="Cheng J.F."/>
            <person name="Tapia R."/>
            <person name="Han C."/>
            <person name="Goodwin L."/>
            <person name="Pitluck S."/>
            <person name="Liolios K."/>
            <person name="Pagani I."/>
            <person name="Mavromatis K."/>
            <person name="Mikhailova N."/>
            <person name="Huntemann M."/>
            <person name="Chen A."/>
            <person name="Palaniappan K."/>
            <person name="Land M."/>
            <person name="Hauser L."/>
            <person name="Detter J.C."/>
            <person name="Brambilla E.M."/>
            <person name="Rohde M."/>
            <person name="Goker M."/>
            <person name="Woyke T."/>
            <person name="Bristow J."/>
            <person name="Eisen J.A."/>
            <person name="Markowitz V."/>
            <person name="Hugenholtz P."/>
            <person name="Kyrpides N.C."/>
            <person name="Klenk H.P."/>
            <person name="Ivanova N."/>
        </authorList>
    </citation>
    <scope>NUCLEOTIDE SEQUENCE [LARGE SCALE GENOMIC DNA]</scope>
    <source>
        <strain evidence="9">DSM 17128</strain>
    </source>
</reference>
<keyword evidence="4" id="KW-0326">Glycosidase</keyword>
<dbReference type="InterPro" id="IPR006710">
    <property type="entry name" value="Glyco_hydro_43"/>
</dbReference>
<dbReference type="InterPro" id="IPR050727">
    <property type="entry name" value="GH43_arabinanases"/>
</dbReference>
<feature type="chain" id="PRO_5003375472" evidence="7">
    <location>
        <begin position="23"/>
        <end position="626"/>
    </location>
</feature>
<feature type="active site" description="Proton acceptor" evidence="5">
    <location>
        <position position="48"/>
    </location>
</feature>
<keyword evidence="7" id="KW-0732">Signal</keyword>
<dbReference type="Proteomes" id="UP000002772">
    <property type="component" value="Unassembled WGS sequence"/>
</dbReference>
<evidence type="ECO:0000256" key="6">
    <source>
        <dbReference type="PIRSR" id="PIRSR606710-2"/>
    </source>
</evidence>
<protein>
    <submittedName>
        <fullName evidence="8">Glycoside hydrolase family 43</fullName>
    </submittedName>
</protein>
<evidence type="ECO:0000256" key="5">
    <source>
        <dbReference type="PIRSR" id="PIRSR606710-1"/>
    </source>
</evidence>
<dbReference type="HOGENOM" id="CLU_440676_0_0_10"/>
<dbReference type="InterPro" id="IPR023296">
    <property type="entry name" value="Glyco_hydro_beta-prop_sf"/>
</dbReference>
<evidence type="ECO:0000313" key="8">
    <source>
        <dbReference type="EMBL" id="EGN56383.1"/>
    </source>
</evidence>
<dbReference type="GO" id="GO:0004553">
    <property type="term" value="F:hydrolase activity, hydrolyzing O-glycosyl compounds"/>
    <property type="evidence" value="ECO:0007669"/>
    <property type="project" value="InterPro"/>
</dbReference>
<gene>
    <name evidence="8" type="ORF">Premu_0930</name>
</gene>
<proteinExistence type="inferred from homology"/>
<evidence type="ECO:0000256" key="3">
    <source>
        <dbReference type="ARBA" id="ARBA00022801"/>
    </source>
</evidence>
<feature type="active site" description="Proton donor" evidence="5">
    <location>
        <position position="209"/>
    </location>
</feature>
<evidence type="ECO:0000256" key="4">
    <source>
        <dbReference type="ARBA" id="ARBA00023295"/>
    </source>
</evidence>
<keyword evidence="3 8" id="KW-0378">Hydrolase</keyword>
<sequence>MNILSKTFVAVLLSVGSCAATACSMTPITGVTEHKTYKNPIINTSLPDPTVIRAQNGCWYLYATEDIRNTPIYKSKNLVDWSFVGTAFTDETRPKWNPKGNIWAPDINCINGQYVLYYAKSEWGGEWTCGIGVATAARPEGPFTDHGCMFTSQQIGVQNSIDEFYIEDNGHKYLFWGSFHGIYGIELSEDGISIKAGEKPRQIAGSFMEGTYIHKHDGFYYLFGSAGTCCEGAKSTYRVTYGRSKNLFGPYADKQGQSLMDNHYEVMIHGSDIVAGPGHNAEFITDDLGQDWIIYHGYKRSDPDAGRVVWMDRVEWIDGWPHVAGDRPSTVSERPAVGNILLADPTVFRDNDTYYLYGTSSLNGFLVYQSKDLKHWEGPCGASDGLALKRGDAFGTAGFWAPQVFKVKNKYFMAYTANEQIAIAESESPLGPFRQKEPAQLPANRKEIDPFVFFDKGKAYLYHVRLQDGNRIFVAELNKDLKSVKENTARELIRVNGDGWENTSKGKWGVAEGPTVVKEGKTYYLFYSCNDFRSPDYAVGYATADNPLGPFVKHDEPIITRKLIGENGTGHGDFFIDKDGKMEYVFHTHANSSQVSPRKTAIVQLQFDGKDFKIVEGTARYLRTDE</sequence>
<comment type="pathway">
    <text evidence="1">Glycan metabolism; L-arabinan degradation.</text>
</comment>